<feature type="transmembrane region" description="Helical" evidence="11">
    <location>
        <begin position="777"/>
        <end position="797"/>
    </location>
</feature>
<feature type="transmembrane region" description="Helical" evidence="11">
    <location>
        <begin position="417"/>
        <end position="436"/>
    </location>
</feature>
<keyword evidence="9 11" id="KW-0472">Membrane</keyword>
<keyword evidence="3" id="KW-0813">Transport</keyword>
<keyword evidence="8" id="KW-0406">Ion transport</keyword>
<feature type="transmembrane region" description="Helical" evidence="11">
    <location>
        <begin position="742"/>
        <end position="765"/>
    </location>
</feature>
<comment type="subcellular location">
    <subcellularLocation>
        <location evidence="1">Cell membrane</location>
        <topology evidence="1">Multi-pass membrane protein</topology>
    </subcellularLocation>
</comment>
<feature type="transmembrane region" description="Helical" evidence="11">
    <location>
        <begin position="690"/>
        <end position="711"/>
    </location>
</feature>
<dbReference type="STRING" id="1851148.SMSP2_00830"/>
<feature type="transmembrane region" description="Helical" evidence="11">
    <location>
        <begin position="605"/>
        <end position="624"/>
    </location>
</feature>
<feature type="transmembrane region" description="Helical" evidence="11">
    <location>
        <begin position="375"/>
        <end position="397"/>
    </location>
</feature>
<dbReference type="Gene3D" id="1.20.1730.10">
    <property type="entry name" value="Sodium/glucose cotransporter"/>
    <property type="match status" value="1"/>
</dbReference>
<dbReference type="InterPro" id="IPR056734">
    <property type="entry name" value="NANM"/>
</dbReference>
<dbReference type="GO" id="GO:0015293">
    <property type="term" value="F:symporter activity"/>
    <property type="evidence" value="ECO:0007669"/>
    <property type="project" value="TreeGrafter"/>
</dbReference>
<dbReference type="Proteomes" id="UP000188181">
    <property type="component" value="Chromosome"/>
</dbReference>
<feature type="transmembrane region" description="Helical" evidence="11">
    <location>
        <begin position="448"/>
        <end position="469"/>
    </location>
</feature>
<dbReference type="NCBIfam" id="TIGR00813">
    <property type="entry name" value="sss"/>
    <property type="match status" value="1"/>
</dbReference>
<dbReference type="InterPro" id="IPR038377">
    <property type="entry name" value="Na/Glc_symporter_sf"/>
</dbReference>
<evidence type="ECO:0000256" key="4">
    <source>
        <dbReference type="ARBA" id="ARBA00022475"/>
    </source>
</evidence>
<feature type="transmembrane region" description="Helical" evidence="11">
    <location>
        <begin position="804"/>
        <end position="822"/>
    </location>
</feature>
<evidence type="ECO:0000256" key="6">
    <source>
        <dbReference type="ARBA" id="ARBA00022989"/>
    </source>
</evidence>
<comment type="similarity">
    <text evidence="2">Belongs to the sodium:solute symporter (SSF) (TC 2.A.21) family.</text>
</comment>
<feature type="transmembrane region" description="Helical" evidence="11">
    <location>
        <begin position="528"/>
        <end position="549"/>
    </location>
</feature>
<dbReference type="Pfam" id="PF24996">
    <property type="entry name" value="NANM"/>
    <property type="match status" value="2"/>
</dbReference>
<reference evidence="13" key="1">
    <citation type="submission" date="2017-02" db="EMBL/GenBank/DDBJ databases">
        <title>Comparative genomics and description of representatives of a novel lineage of planctomycetes thriving in anoxic sediments.</title>
        <authorList>
            <person name="Spring S."/>
            <person name="Bunk B."/>
            <person name="Sproer C."/>
        </authorList>
    </citation>
    <scope>NUCLEOTIDE SEQUENCE [LARGE SCALE GENOMIC DNA]</scope>
    <source>
        <strain evidence="13">SM-Chi-D1</strain>
    </source>
</reference>
<keyword evidence="13" id="KW-1185">Reference proteome</keyword>
<dbReference type="AlphaFoldDB" id="A0A1Q2MD61"/>
<evidence type="ECO:0000256" key="2">
    <source>
        <dbReference type="ARBA" id="ARBA00006434"/>
    </source>
</evidence>
<evidence type="ECO:0000256" key="8">
    <source>
        <dbReference type="ARBA" id="ARBA00023065"/>
    </source>
</evidence>
<evidence type="ECO:0000256" key="5">
    <source>
        <dbReference type="ARBA" id="ARBA00022692"/>
    </source>
</evidence>
<keyword evidence="7" id="KW-0915">Sodium</keyword>
<dbReference type="InterPro" id="IPR001734">
    <property type="entry name" value="Na/solute_symporter"/>
</dbReference>
<dbReference type="GO" id="GO:0005886">
    <property type="term" value="C:plasma membrane"/>
    <property type="evidence" value="ECO:0007669"/>
    <property type="project" value="UniProtKB-SubCell"/>
</dbReference>
<feature type="transmembrane region" description="Helical" evidence="11">
    <location>
        <begin position="645"/>
        <end position="670"/>
    </location>
</feature>
<evidence type="ECO:0000256" key="7">
    <source>
        <dbReference type="ARBA" id="ARBA00023053"/>
    </source>
</evidence>
<dbReference type="GO" id="GO:0006814">
    <property type="term" value="P:sodium ion transport"/>
    <property type="evidence" value="ECO:0007669"/>
    <property type="project" value="UniProtKB-KW"/>
</dbReference>
<organism evidence="12 13">
    <name type="scientific">Limihaloglobus sulfuriphilus</name>
    <dbReference type="NCBI Taxonomy" id="1851148"/>
    <lineage>
        <taxon>Bacteria</taxon>
        <taxon>Pseudomonadati</taxon>
        <taxon>Planctomycetota</taxon>
        <taxon>Phycisphaerae</taxon>
        <taxon>Sedimentisphaerales</taxon>
        <taxon>Sedimentisphaeraceae</taxon>
        <taxon>Limihaloglobus</taxon>
    </lineage>
</organism>
<dbReference type="InterPro" id="IPR051163">
    <property type="entry name" value="Sodium:Solute_Symporter_SSF"/>
</dbReference>
<dbReference type="Gene3D" id="2.120.10.80">
    <property type="entry name" value="Kelch-type beta propeller"/>
    <property type="match status" value="1"/>
</dbReference>
<evidence type="ECO:0000256" key="3">
    <source>
        <dbReference type="ARBA" id="ARBA00022448"/>
    </source>
</evidence>
<dbReference type="PANTHER" id="PTHR42985">
    <property type="entry name" value="SODIUM-COUPLED MONOCARBOXYLATE TRANSPORTER"/>
    <property type="match status" value="1"/>
</dbReference>
<dbReference type="PROSITE" id="PS51257">
    <property type="entry name" value="PROKAR_LIPOPROTEIN"/>
    <property type="match status" value="1"/>
</dbReference>
<proteinExistence type="inferred from homology"/>
<protein>
    <submittedName>
        <fullName evidence="12">Na(+)/glucose symporter</fullName>
    </submittedName>
</protein>
<keyword evidence="4" id="KW-1003">Cell membrane</keyword>
<dbReference type="Pfam" id="PF00474">
    <property type="entry name" value="SSF"/>
    <property type="match status" value="1"/>
</dbReference>
<keyword evidence="5 11" id="KW-0812">Transmembrane</keyword>
<accession>A0A1Q2MD61</accession>
<evidence type="ECO:0000256" key="11">
    <source>
        <dbReference type="SAM" id="Phobius"/>
    </source>
</evidence>
<feature type="transmembrane region" description="Helical" evidence="11">
    <location>
        <begin position="490"/>
        <end position="516"/>
    </location>
</feature>
<feature type="transmembrane region" description="Helical" evidence="11">
    <location>
        <begin position="556"/>
        <end position="573"/>
    </location>
</feature>
<dbReference type="OrthoDB" id="9810181at2"/>
<evidence type="ECO:0000256" key="10">
    <source>
        <dbReference type="ARBA" id="ARBA00023201"/>
    </source>
</evidence>
<keyword evidence="6 11" id="KW-1133">Transmembrane helix</keyword>
<name>A0A1Q2MD61_9BACT</name>
<gene>
    <name evidence="12" type="primary">sglT_9</name>
    <name evidence="12" type="ORF">SMSP2_00830</name>
</gene>
<evidence type="ECO:0000256" key="1">
    <source>
        <dbReference type="ARBA" id="ARBA00004651"/>
    </source>
</evidence>
<sequence>MDKKYRHIRFVYLLSLFTFIVSCPGQNSKQGEFFKWDELATMPAAAGQDEPLGVAGPFAGISSDALIIAGGANFPKPYWGMDKVWHDDIWVLEKNDSDYRWYTGFKLDKPAAYGMSVTTEYGVICIGGADGQRCFSDVFLLKWDRSAKSVIKEYLPPLPLACAYGGAAVFNNIVYIGGGQSSSELDTAMNNFWALDLSQKDSGVDYSWQQLPAWPGPQRAFNMTVAQHNGKTDCIYVISGRKKKNGGIEFLRDIYEFSIVDNSWKQCASAPRALCAGTASAVGQSHIFVYGGDDGSLFFKADELGDSHPGFPKDIFAYHTITDTWVKAGEMPQTPVTSVALNWDDEYLVVSGEIRPRVRTPEILRGKLHETDNSFGAVNFITLCVYLLAMVAVGVYFSTRNKNTDDFFRGGQRVPAWAAGLSIFATMLSSITFVAIPAKVYSTDWTFFTINMMAIAVTPFVIFLILPFFRDIDATSAYEYLERRFNVFARLFASFSFVLFQIGRMAIVMFLPALALSTITSFSVEQCILIMGVLSVIYCTMGGLEAVIWTDSIQTFVLLGGACASILVILTNIDGGVGEFFAIANENAKFHTINWDFSSTSFMTTAIWVMVIGGIGQNLVPYVSDQAVVQRYMSVSDTKKARKSILTNALIIIPASLLFFGVGTALFVFYKMNPGKLDPGYQNDAIFPLFIARELPIGISGLVVAGIFAAAQSTVSTSMNSISTVVVTDFVKRFSLLKTEKGYLNLARFCTLFFGTLGTVLALLFASADIKSLWESFMSVLGLFGGSMCGLFLLGIFTKRVGGISAIAGALIGAIVLFTVKINTGVSVLLYAAIGILACVASGYVLSFVIPEKRKDIAGLTVFKSK</sequence>
<evidence type="ECO:0000256" key="9">
    <source>
        <dbReference type="ARBA" id="ARBA00023136"/>
    </source>
</evidence>
<dbReference type="RefSeq" id="WP_146682739.1">
    <property type="nucleotide sequence ID" value="NZ_CP019646.1"/>
</dbReference>
<keyword evidence="10" id="KW-0739">Sodium transport</keyword>
<dbReference type="InterPro" id="IPR015915">
    <property type="entry name" value="Kelch-typ_b-propeller"/>
</dbReference>
<dbReference type="PROSITE" id="PS50283">
    <property type="entry name" value="NA_SOLUT_SYMP_3"/>
    <property type="match status" value="1"/>
</dbReference>
<dbReference type="KEGG" id="pbas:SMSP2_00830"/>
<evidence type="ECO:0000313" key="13">
    <source>
        <dbReference type="Proteomes" id="UP000188181"/>
    </source>
</evidence>
<dbReference type="PANTHER" id="PTHR42985:SF40">
    <property type="entry name" value="LD47995P-RELATED"/>
    <property type="match status" value="1"/>
</dbReference>
<dbReference type="SUPFAM" id="SSF117281">
    <property type="entry name" value="Kelch motif"/>
    <property type="match status" value="1"/>
</dbReference>
<feature type="transmembrane region" description="Helical" evidence="11">
    <location>
        <begin position="828"/>
        <end position="850"/>
    </location>
</feature>
<evidence type="ECO:0000313" key="12">
    <source>
        <dbReference type="EMBL" id="AQQ70478.1"/>
    </source>
</evidence>
<dbReference type="EMBL" id="CP019646">
    <property type="protein sequence ID" value="AQQ70478.1"/>
    <property type="molecule type" value="Genomic_DNA"/>
</dbReference>
<dbReference type="CDD" id="cd11495">
    <property type="entry name" value="SLC5sbd_NIS-like_u3"/>
    <property type="match status" value="1"/>
</dbReference>